<dbReference type="GO" id="GO:0005886">
    <property type="term" value="C:plasma membrane"/>
    <property type="evidence" value="ECO:0007669"/>
    <property type="project" value="EnsemblFungi"/>
</dbReference>
<feature type="region of interest" description="Disordered" evidence="1">
    <location>
        <begin position="1"/>
        <end position="35"/>
    </location>
</feature>
<feature type="compositionally biased region" description="Polar residues" evidence="1">
    <location>
        <begin position="625"/>
        <end position="637"/>
    </location>
</feature>
<feature type="region of interest" description="Disordered" evidence="1">
    <location>
        <begin position="444"/>
        <end position="478"/>
    </location>
</feature>
<feature type="compositionally biased region" description="Polar residues" evidence="1">
    <location>
        <begin position="421"/>
        <end position="432"/>
    </location>
</feature>
<feature type="region of interest" description="Disordered" evidence="1">
    <location>
        <begin position="591"/>
        <end position="659"/>
    </location>
</feature>
<dbReference type="GO" id="GO:0002092">
    <property type="term" value="P:positive regulation of receptor internalization"/>
    <property type="evidence" value="ECO:0007669"/>
    <property type="project" value="EnsemblFungi"/>
</dbReference>
<dbReference type="STRING" id="669874.A0A1E4TSG7"/>
<keyword evidence="4" id="KW-1185">Reference proteome</keyword>
<feature type="region of interest" description="Disordered" evidence="1">
    <location>
        <begin position="366"/>
        <end position="432"/>
    </location>
</feature>
<feature type="compositionally biased region" description="Low complexity" evidence="1">
    <location>
        <begin position="10"/>
        <end position="27"/>
    </location>
</feature>
<protein>
    <recommendedName>
        <fullName evidence="2">LDB19 N-terminal domain-containing protein</fullName>
    </recommendedName>
</protein>
<dbReference type="GO" id="GO:0000138">
    <property type="term" value="C:Golgi trans cisterna"/>
    <property type="evidence" value="ECO:0007669"/>
    <property type="project" value="EnsemblFungi"/>
</dbReference>
<feature type="compositionally biased region" description="Low complexity" evidence="1">
    <location>
        <begin position="378"/>
        <end position="392"/>
    </location>
</feature>
<dbReference type="GO" id="GO:0005829">
    <property type="term" value="C:cytosol"/>
    <property type="evidence" value="ECO:0007669"/>
    <property type="project" value="EnsemblFungi"/>
</dbReference>
<accession>A0A1E4TSG7</accession>
<organism evidence="3 4">
    <name type="scientific">Pachysolen tannophilus NRRL Y-2460</name>
    <dbReference type="NCBI Taxonomy" id="669874"/>
    <lineage>
        <taxon>Eukaryota</taxon>
        <taxon>Fungi</taxon>
        <taxon>Dikarya</taxon>
        <taxon>Ascomycota</taxon>
        <taxon>Saccharomycotina</taxon>
        <taxon>Pichiomycetes</taxon>
        <taxon>Pachysolenaceae</taxon>
        <taxon>Pachysolen</taxon>
    </lineage>
</organism>
<dbReference type="GO" id="GO:0070086">
    <property type="term" value="P:ubiquitin-dependent endocytosis"/>
    <property type="evidence" value="ECO:0007669"/>
    <property type="project" value="EnsemblFungi"/>
</dbReference>
<dbReference type="EMBL" id="KV454015">
    <property type="protein sequence ID" value="ODV94674.1"/>
    <property type="molecule type" value="Genomic_DNA"/>
</dbReference>
<dbReference type="AlphaFoldDB" id="A0A1E4TSG7"/>
<evidence type="ECO:0000313" key="3">
    <source>
        <dbReference type="EMBL" id="ODV94674.1"/>
    </source>
</evidence>
<evidence type="ECO:0000313" key="4">
    <source>
        <dbReference type="Proteomes" id="UP000094236"/>
    </source>
</evidence>
<name>A0A1E4TSG7_PACTA</name>
<dbReference type="InterPro" id="IPR024391">
    <property type="entry name" value="LDB19_N"/>
</dbReference>
<dbReference type="GO" id="GO:0071230">
    <property type="term" value="P:cellular response to amino acid stimulus"/>
    <property type="evidence" value="ECO:0007669"/>
    <property type="project" value="EnsemblFungi"/>
</dbReference>
<evidence type="ECO:0000256" key="1">
    <source>
        <dbReference type="SAM" id="MobiDB-lite"/>
    </source>
</evidence>
<dbReference type="OrthoDB" id="3832628at2759"/>
<feature type="compositionally biased region" description="Low complexity" evidence="1">
    <location>
        <begin position="403"/>
        <end position="416"/>
    </location>
</feature>
<sequence>MPLFGSRFRSNSSSSSSNNNNNNNNNNLTPTSSSKSIGSIHNIASGAAHLASYSNNNHGQNVPIKLSINIESPPIMLYGTHSESTGSILSGLLKLEISDDSDNLVSTKSDNSISSVISGHSISASASALSLHRTRDGGGNIVSGNGNSFITIHSVKLSLIQTIQYGKPFLPPSNTLASCDNCRKWTNELARWDVLTQPTEFAKDSEHGYPFSHLIPGSLPATTSLSNFNNIINYELVCTAVYNNTNSNNGGSSLVVNSKKNNKTEVINIRLPIVIKRSILRGPDRNSLRVFPPTEVTASAVLPNVVYPKSSFPIELKMNNVSSNGRRWRMRKLNWRLEESIKTRAHSCDQHKFKLKVLEEHTRKMNLHSKAANTTPKTTTSHSNINSSSVLSAQVSAPPPQPTDSSSSSQQHDPNPAELTASESTSENQNTLEHAHPNALDELLNNDEHVPPSNQQGGITEGSPQLPGDQQQQQQQVKHSLYLEETRTISHGDVKSGWKSDFSGKGSIELVAEISLMNLATIGLSASLNSLNHISSANAKHPIFNIKNLLSNIQSNCSCDMYDDTLGVYVSHMLIVEVVVAEELLHPGVVSSHHASNNSLKPVKSKLSKERDNRLAEISPAYARTSPQPAPSDSNNQAEDHASSAMEGDSGSSSNSNVVGIPTGSARVLRMQFRIVLTERSGLGIAWDDEVPPTYQDVRALSPPSYNQSVSNLPQLLSGENGDMSVLIQHPSPAHTRSFTNVPGNTPGVLYGIGETPGVNSVRRGVTIDNLDHFDENFEELNL</sequence>
<proteinExistence type="predicted"/>
<reference evidence="4" key="1">
    <citation type="submission" date="2016-05" db="EMBL/GenBank/DDBJ databases">
        <title>Comparative genomics of biotechnologically important yeasts.</title>
        <authorList>
            <consortium name="DOE Joint Genome Institute"/>
            <person name="Riley R."/>
            <person name="Haridas S."/>
            <person name="Wolfe K.H."/>
            <person name="Lopes M.R."/>
            <person name="Hittinger C.T."/>
            <person name="Goker M."/>
            <person name="Salamov A."/>
            <person name="Wisecaver J."/>
            <person name="Long T.M."/>
            <person name="Aerts A.L."/>
            <person name="Barry K."/>
            <person name="Choi C."/>
            <person name="Clum A."/>
            <person name="Coughlan A.Y."/>
            <person name="Deshpande S."/>
            <person name="Douglass A.P."/>
            <person name="Hanson S.J."/>
            <person name="Klenk H.-P."/>
            <person name="Labutti K."/>
            <person name="Lapidus A."/>
            <person name="Lindquist E."/>
            <person name="Lipzen A."/>
            <person name="Meier-Kolthoff J.P."/>
            <person name="Ohm R.A."/>
            <person name="Otillar R.P."/>
            <person name="Pangilinan J."/>
            <person name="Peng Y."/>
            <person name="Rokas A."/>
            <person name="Rosa C.A."/>
            <person name="Scheuner C."/>
            <person name="Sibirny A.A."/>
            <person name="Slot J.C."/>
            <person name="Stielow J.B."/>
            <person name="Sun H."/>
            <person name="Kurtzman C.P."/>
            <person name="Blackwell M."/>
            <person name="Grigoriev I.V."/>
            <person name="Jeffries T.W."/>
        </authorList>
    </citation>
    <scope>NUCLEOTIDE SEQUENCE [LARGE SCALE GENOMIC DNA]</scope>
    <source>
        <strain evidence="4">NRRL Y-2460</strain>
    </source>
</reference>
<dbReference type="Pfam" id="PF13002">
    <property type="entry name" value="LDB19"/>
    <property type="match status" value="1"/>
</dbReference>
<feature type="compositionally biased region" description="Low complexity" evidence="1">
    <location>
        <begin position="650"/>
        <end position="659"/>
    </location>
</feature>
<gene>
    <name evidence="3" type="ORF">PACTADRAFT_81239</name>
</gene>
<dbReference type="GO" id="GO:0033554">
    <property type="term" value="P:cellular response to stress"/>
    <property type="evidence" value="ECO:0007669"/>
    <property type="project" value="EnsemblFungi"/>
</dbReference>
<dbReference type="GO" id="GO:0031625">
    <property type="term" value="F:ubiquitin protein ligase binding"/>
    <property type="evidence" value="ECO:0007669"/>
    <property type="project" value="EnsemblFungi"/>
</dbReference>
<evidence type="ECO:0000259" key="2">
    <source>
        <dbReference type="Pfam" id="PF13002"/>
    </source>
</evidence>
<feature type="domain" description="LDB19 N-terminal" evidence="2">
    <location>
        <begin position="155"/>
        <end position="354"/>
    </location>
</feature>
<dbReference type="Proteomes" id="UP000094236">
    <property type="component" value="Unassembled WGS sequence"/>
</dbReference>